<reference evidence="2" key="1">
    <citation type="submission" date="2021-01" db="EMBL/GenBank/DDBJ databases">
        <authorList>
            <consortium name="Genoscope - CEA"/>
            <person name="William W."/>
        </authorList>
    </citation>
    <scope>NUCLEOTIDE SEQUENCE</scope>
</reference>
<sequence length="277" mass="32420">MDIVRWGLYGNIYTETYQHLSDGGPNCYNDMTNTFRISISTISAIICILVMQKCWAKIKTSQELSRAIGKKPNIFEYIVGLACWGTFAVQTGYKLYTGRGVFMNNPCHIVLLMQGYVLLTKKHKFSAVIFICQLRWLYGVFAALKFPVTTGMELPLEVEFFWIEHLLGAFAGPLALTLSGRFFFFEYKTFFVHQMFGWDSHVLYQRIYMLPISLMTWANLNYMLCRPDHDPFVPYIGNWYYVFSEIYLNLVSIIAFTIVFTLTWILRKIIRYKEKQD</sequence>
<organism evidence="2 3">
    <name type="scientific">Paramecium primaurelia</name>
    <dbReference type="NCBI Taxonomy" id="5886"/>
    <lineage>
        <taxon>Eukaryota</taxon>
        <taxon>Sar</taxon>
        <taxon>Alveolata</taxon>
        <taxon>Ciliophora</taxon>
        <taxon>Intramacronucleata</taxon>
        <taxon>Oligohymenophorea</taxon>
        <taxon>Peniculida</taxon>
        <taxon>Parameciidae</taxon>
        <taxon>Paramecium</taxon>
    </lineage>
</organism>
<keyword evidence="1" id="KW-0472">Membrane</keyword>
<feature type="transmembrane region" description="Helical" evidence="1">
    <location>
        <begin position="206"/>
        <end position="224"/>
    </location>
</feature>
<feature type="transmembrane region" description="Helical" evidence="1">
    <location>
        <begin position="126"/>
        <end position="146"/>
    </location>
</feature>
<comment type="caution">
    <text evidence="2">The sequence shown here is derived from an EMBL/GenBank/DDBJ whole genome shotgun (WGS) entry which is preliminary data.</text>
</comment>
<evidence type="ECO:0000313" key="2">
    <source>
        <dbReference type="EMBL" id="CAD8044676.1"/>
    </source>
</evidence>
<dbReference type="PANTHER" id="PTHR20948:SF2">
    <property type="entry name" value="TRANSMEMBRANE PROTEIN 164"/>
    <property type="match status" value="1"/>
</dbReference>
<proteinExistence type="predicted"/>
<dbReference type="AlphaFoldDB" id="A0A8S1JW79"/>
<dbReference type="Pfam" id="PF14808">
    <property type="entry name" value="TMEM164"/>
    <property type="match status" value="1"/>
</dbReference>
<evidence type="ECO:0008006" key="4">
    <source>
        <dbReference type="Google" id="ProtNLM"/>
    </source>
</evidence>
<feature type="transmembrane region" description="Helical" evidence="1">
    <location>
        <begin position="35"/>
        <end position="56"/>
    </location>
</feature>
<evidence type="ECO:0000256" key="1">
    <source>
        <dbReference type="SAM" id="Phobius"/>
    </source>
</evidence>
<feature type="transmembrane region" description="Helical" evidence="1">
    <location>
        <begin position="166"/>
        <end position="185"/>
    </location>
</feature>
<name>A0A8S1JW79_PARPR</name>
<feature type="transmembrane region" description="Helical" evidence="1">
    <location>
        <begin position="102"/>
        <end position="119"/>
    </location>
</feature>
<accession>A0A8S1JW79</accession>
<dbReference type="EMBL" id="CAJJDM010000004">
    <property type="protein sequence ID" value="CAD8044676.1"/>
    <property type="molecule type" value="Genomic_DNA"/>
</dbReference>
<dbReference type="PANTHER" id="PTHR20948">
    <property type="entry name" value="TRANSMEMBRANE PROTEIN 164"/>
    <property type="match status" value="1"/>
</dbReference>
<evidence type="ECO:0000313" key="3">
    <source>
        <dbReference type="Proteomes" id="UP000688137"/>
    </source>
</evidence>
<feature type="transmembrane region" description="Helical" evidence="1">
    <location>
        <begin position="77"/>
        <end position="96"/>
    </location>
</feature>
<gene>
    <name evidence="2" type="ORF">PPRIM_AZ9-3.1.T0080242</name>
</gene>
<feature type="transmembrane region" description="Helical" evidence="1">
    <location>
        <begin position="246"/>
        <end position="266"/>
    </location>
</feature>
<keyword evidence="1" id="KW-1133">Transmembrane helix</keyword>
<keyword evidence="1" id="KW-0812">Transmembrane</keyword>
<dbReference type="OMA" id="FIYIMHG"/>
<dbReference type="InterPro" id="IPR026508">
    <property type="entry name" value="TMEM164"/>
</dbReference>
<dbReference type="Proteomes" id="UP000688137">
    <property type="component" value="Unassembled WGS sequence"/>
</dbReference>
<protein>
    <recommendedName>
        <fullName evidence="4">Transmembrane protein</fullName>
    </recommendedName>
</protein>
<keyword evidence="3" id="KW-1185">Reference proteome</keyword>